<gene>
    <name evidence="1" type="ORF">INT44_006109</name>
</gene>
<dbReference type="EMBL" id="JAEPRA010000029">
    <property type="protein sequence ID" value="KAG2171880.1"/>
    <property type="molecule type" value="Genomic_DNA"/>
</dbReference>
<dbReference type="OrthoDB" id="2404656at2759"/>
<dbReference type="AlphaFoldDB" id="A0A8H7PDV8"/>
<reference evidence="1" key="1">
    <citation type="submission" date="2020-12" db="EMBL/GenBank/DDBJ databases">
        <title>Metabolic potential, ecology and presence of endohyphal bacteria is reflected in genomic diversity of Mucoromycotina.</title>
        <authorList>
            <person name="Muszewska A."/>
            <person name="Okrasinska A."/>
            <person name="Steczkiewicz K."/>
            <person name="Drgas O."/>
            <person name="Orlowska M."/>
            <person name="Perlinska-Lenart U."/>
            <person name="Aleksandrzak-Piekarczyk T."/>
            <person name="Szatraj K."/>
            <person name="Zielenkiewicz U."/>
            <person name="Pilsyk S."/>
            <person name="Malc E."/>
            <person name="Mieczkowski P."/>
            <person name="Kruszewska J.S."/>
            <person name="Biernat P."/>
            <person name="Pawlowska J."/>
        </authorList>
    </citation>
    <scope>NUCLEOTIDE SEQUENCE</scope>
    <source>
        <strain evidence="1">WA0000051536</strain>
    </source>
</reference>
<evidence type="ECO:0000313" key="1">
    <source>
        <dbReference type="EMBL" id="KAG2171880.1"/>
    </source>
</evidence>
<dbReference type="Proteomes" id="UP000612746">
    <property type="component" value="Unassembled WGS sequence"/>
</dbReference>
<protein>
    <submittedName>
        <fullName evidence="1">Uncharacterized protein</fullName>
    </submittedName>
</protein>
<keyword evidence="2" id="KW-1185">Reference proteome</keyword>
<name>A0A8H7PDV8_9FUNG</name>
<proteinExistence type="predicted"/>
<evidence type="ECO:0000313" key="2">
    <source>
        <dbReference type="Proteomes" id="UP000612746"/>
    </source>
</evidence>
<sequence>MAYCACPLIKPASPSVRLDNKGRSVNIAPPNSSTYSPQKPKLKQTEVLQISKVAIVGMHGRILKAEDVQQEVQLNRDANRRLESLSSSPLVHGLLKQLVAITDPAEFLKSIWDHSLPPNTTELQQQLLMTAKLTLTDFYAMVALHPNRPYEHNHERTFWVERVVPMFKYLSKITGLISFKWCEVPTKSRPIATLLLDTLESGSVRYADGLGEASHGEVIVLEASSGALSEDVSHSNGDTLKLIQSATEILRAELLNNLDCSYSTFLRRKVMVIQTVMNKMTLSSVSLLDNERYKVVEVRSGNIPVKWEDRYSWMRIFELLSTVMNILVEQRSVSEILKQEKNGLINVRKEDTVEQLLVSVSTSIDLTVIPTDEPSPSDLQVHE</sequence>
<organism evidence="1 2">
    <name type="scientific">Umbelopsis vinacea</name>
    <dbReference type="NCBI Taxonomy" id="44442"/>
    <lineage>
        <taxon>Eukaryota</taxon>
        <taxon>Fungi</taxon>
        <taxon>Fungi incertae sedis</taxon>
        <taxon>Mucoromycota</taxon>
        <taxon>Mucoromycotina</taxon>
        <taxon>Umbelopsidomycetes</taxon>
        <taxon>Umbelopsidales</taxon>
        <taxon>Umbelopsidaceae</taxon>
        <taxon>Umbelopsis</taxon>
    </lineage>
</organism>
<accession>A0A8H7PDV8</accession>
<comment type="caution">
    <text evidence="1">The sequence shown here is derived from an EMBL/GenBank/DDBJ whole genome shotgun (WGS) entry which is preliminary data.</text>
</comment>